<evidence type="ECO:0000259" key="7">
    <source>
        <dbReference type="PROSITE" id="PS52004"/>
    </source>
</evidence>
<dbReference type="GO" id="GO:0071770">
    <property type="term" value="P:DIM/DIP cell wall layer assembly"/>
    <property type="evidence" value="ECO:0007669"/>
    <property type="project" value="TreeGrafter"/>
</dbReference>
<dbReference type="Pfam" id="PF07993">
    <property type="entry name" value="NAD_binding_4"/>
    <property type="match status" value="1"/>
</dbReference>
<dbReference type="Pfam" id="PF02801">
    <property type="entry name" value="Ketoacyl-synt_C"/>
    <property type="match status" value="1"/>
</dbReference>
<dbReference type="STRING" id="717606.PaecuDRAFT_0072"/>
<keyword evidence="2" id="KW-0596">Phosphopantetheine</keyword>
<dbReference type="InterPro" id="IPR036291">
    <property type="entry name" value="NAD(P)-bd_dom_sf"/>
</dbReference>
<dbReference type="OrthoDB" id="9765680at2"/>
<dbReference type="PROSITE" id="PS50075">
    <property type="entry name" value="CARRIER"/>
    <property type="match status" value="2"/>
</dbReference>
<dbReference type="PANTHER" id="PTHR43775">
    <property type="entry name" value="FATTY ACID SYNTHASE"/>
    <property type="match status" value="1"/>
</dbReference>
<feature type="domain" description="Ketosynthase family 3 (KS3)" evidence="7">
    <location>
        <begin position="25"/>
        <end position="455"/>
    </location>
</feature>
<organism evidence="8 9">
    <name type="scientific">Paenibacillus curdlanolyticus YK9</name>
    <dbReference type="NCBI Taxonomy" id="717606"/>
    <lineage>
        <taxon>Bacteria</taxon>
        <taxon>Bacillati</taxon>
        <taxon>Bacillota</taxon>
        <taxon>Bacilli</taxon>
        <taxon>Bacillales</taxon>
        <taxon>Paenibacillaceae</taxon>
        <taxon>Paenibacillus</taxon>
    </lineage>
</organism>
<dbReference type="GO" id="GO:0004315">
    <property type="term" value="F:3-oxoacyl-[acyl-carrier-protein] synthase activity"/>
    <property type="evidence" value="ECO:0007669"/>
    <property type="project" value="InterPro"/>
</dbReference>
<dbReference type="Gene3D" id="1.10.1240.100">
    <property type="match status" value="1"/>
</dbReference>
<evidence type="ECO:0000256" key="3">
    <source>
        <dbReference type="ARBA" id="ARBA00022553"/>
    </source>
</evidence>
<dbReference type="EC" id="2.3.1.94" evidence="8"/>
<dbReference type="InterPro" id="IPR001242">
    <property type="entry name" value="Condensation_dom"/>
</dbReference>
<dbReference type="InterPro" id="IPR036514">
    <property type="entry name" value="SGNH_hydro_sf"/>
</dbReference>
<dbReference type="InterPro" id="IPR010037">
    <property type="entry name" value="FkbH_domain"/>
</dbReference>
<dbReference type="InterPro" id="IPR016181">
    <property type="entry name" value="Acyl_CoA_acyltransferase"/>
</dbReference>
<dbReference type="Pfam" id="PF00109">
    <property type="entry name" value="ketoacyl-synt"/>
    <property type="match status" value="1"/>
</dbReference>
<dbReference type="GO" id="GO:0005886">
    <property type="term" value="C:plasma membrane"/>
    <property type="evidence" value="ECO:0007669"/>
    <property type="project" value="TreeGrafter"/>
</dbReference>
<dbReference type="SUPFAM" id="SSF55729">
    <property type="entry name" value="Acyl-CoA N-acyltransferases (Nat)"/>
    <property type="match status" value="1"/>
</dbReference>
<dbReference type="GO" id="GO:0004312">
    <property type="term" value="F:fatty acid synthase activity"/>
    <property type="evidence" value="ECO:0007669"/>
    <property type="project" value="TreeGrafter"/>
</dbReference>
<dbReference type="Pfam" id="PF00550">
    <property type="entry name" value="PP-binding"/>
    <property type="match status" value="2"/>
</dbReference>
<dbReference type="SUPFAM" id="SSF51735">
    <property type="entry name" value="NAD(P)-binding Rossmann-fold domains"/>
    <property type="match status" value="1"/>
</dbReference>
<dbReference type="NCBIfam" id="TIGR01686">
    <property type="entry name" value="FkbH"/>
    <property type="match status" value="1"/>
</dbReference>
<dbReference type="PROSITE" id="PS00606">
    <property type="entry name" value="KS3_1"/>
    <property type="match status" value="1"/>
</dbReference>
<dbReference type="GO" id="GO:0006633">
    <property type="term" value="P:fatty acid biosynthetic process"/>
    <property type="evidence" value="ECO:0007669"/>
    <property type="project" value="InterPro"/>
</dbReference>
<dbReference type="EMBL" id="AEDD01000001">
    <property type="protein sequence ID" value="EFM12561.1"/>
    <property type="molecule type" value="Genomic_DNA"/>
</dbReference>
<dbReference type="InterPro" id="IPR018201">
    <property type="entry name" value="Ketoacyl_synth_AS"/>
</dbReference>
<dbReference type="GO" id="GO:0047879">
    <property type="term" value="F:erythronolide synthase activity"/>
    <property type="evidence" value="ECO:0007669"/>
    <property type="project" value="UniProtKB-EC"/>
</dbReference>
<dbReference type="InterPro" id="IPR036736">
    <property type="entry name" value="ACP-like_sf"/>
</dbReference>
<dbReference type="PANTHER" id="PTHR43775:SF37">
    <property type="entry name" value="SI:DKEY-61P9.11"/>
    <property type="match status" value="1"/>
</dbReference>
<dbReference type="GO" id="GO:0005737">
    <property type="term" value="C:cytoplasm"/>
    <property type="evidence" value="ECO:0007669"/>
    <property type="project" value="TreeGrafter"/>
</dbReference>
<dbReference type="SMART" id="SM00825">
    <property type="entry name" value="PKS_KS"/>
    <property type="match status" value="1"/>
</dbReference>
<dbReference type="eggNOG" id="COG3882">
    <property type="taxonomic scope" value="Bacteria"/>
</dbReference>
<dbReference type="SUPFAM" id="SSF52777">
    <property type="entry name" value="CoA-dependent acyltransferases"/>
    <property type="match status" value="2"/>
</dbReference>
<keyword evidence="9" id="KW-1185">Reference proteome</keyword>
<proteinExistence type="predicted"/>
<gene>
    <name evidence="8" type="ORF">PaecuDRAFT_0072</name>
</gene>
<dbReference type="InterPro" id="IPR020806">
    <property type="entry name" value="PKS_PP-bd"/>
</dbReference>
<dbReference type="Proteomes" id="UP000005387">
    <property type="component" value="Unassembled WGS sequence"/>
</dbReference>
<name>E0I4N0_9BACL</name>
<dbReference type="NCBIfam" id="TIGR01681">
    <property type="entry name" value="HAD-SF-IIIC"/>
    <property type="match status" value="1"/>
</dbReference>
<dbReference type="InterPro" id="IPR009081">
    <property type="entry name" value="PP-bd_ACP"/>
</dbReference>
<dbReference type="Gene3D" id="1.10.1200.10">
    <property type="entry name" value="ACP-like"/>
    <property type="match status" value="2"/>
</dbReference>
<dbReference type="InterPro" id="IPR020841">
    <property type="entry name" value="PKS_Beta-ketoAc_synthase_dom"/>
</dbReference>
<dbReference type="Gene3D" id="3.30.559.10">
    <property type="entry name" value="Chloramphenicol acetyltransferase-like domain"/>
    <property type="match status" value="1"/>
</dbReference>
<evidence type="ECO:0000313" key="8">
    <source>
        <dbReference type="EMBL" id="EFM12561.1"/>
    </source>
</evidence>
<dbReference type="Gene3D" id="3.40.47.10">
    <property type="match status" value="1"/>
</dbReference>
<comment type="cofactor">
    <cofactor evidence="1">
        <name>pantetheine 4'-phosphate</name>
        <dbReference type="ChEBI" id="CHEBI:47942"/>
    </cofactor>
</comment>
<dbReference type="InterPro" id="IPR010033">
    <property type="entry name" value="HAD_SF_ppase_IIIC"/>
</dbReference>
<accession>E0I4N0</accession>
<dbReference type="SMART" id="SM01294">
    <property type="entry name" value="PKS_PP_betabranch"/>
    <property type="match status" value="1"/>
</dbReference>
<evidence type="ECO:0000256" key="5">
    <source>
        <dbReference type="ARBA" id="ARBA00022679"/>
    </source>
</evidence>
<evidence type="ECO:0000259" key="6">
    <source>
        <dbReference type="PROSITE" id="PS50075"/>
    </source>
</evidence>
<dbReference type="InterPro" id="IPR014030">
    <property type="entry name" value="Ketoacyl_synth_N"/>
</dbReference>
<dbReference type="GO" id="GO:0047689">
    <property type="term" value="F:aspartate racemase activity"/>
    <property type="evidence" value="ECO:0007669"/>
    <property type="project" value="UniProtKB-EC"/>
</dbReference>
<feature type="domain" description="Carrier" evidence="6">
    <location>
        <begin position="657"/>
        <end position="732"/>
    </location>
</feature>
<dbReference type="InterPro" id="IPR023213">
    <property type="entry name" value="CAT-like_dom_sf"/>
</dbReference>
<dbReference type="eggNOG" id="COG3321">
    <property type="taxonomic scope" value="Bacteria"/>
</dbReference>
<dbReference type="EC" id="5.1.1.13" evidence="8"/>
<evidence type="ECO:0000256" key="2">
    <source>
        <dbReference type="ARBA" id="ARBA00022450"/>
    </source>
</evidence>
<keyword evidence="5 8" id="KW-0808">Transferase</keyword>
<feature type="domain" description="Carrier" evidence="6">
    <location>
        <begin position="1835"/>
        <end position="1911"/>
    </location>
</feature>
<keyword evidence="8" id="KW-0413">Isomerase</keyword>
<dbReference type="Pfam" id="PF00668">
    <property type="entry name" value="Condensation"/>
    <property type="match status" value="1"/>
</dbReference>
<dbReference type="SMART" id="SM00823">
    <property type="entry name" value="PKS_PP"/>
    <property type="match status" value="2"/>
</dbReference>
<dbReference type="InterPro" id="IPR014031">
    <property type="entry name" value="Ketoacyl_synth_C"/>
</dbReference>
<keyword evidence="8" id="KW-0012">Acyltransferase</keyword>
<dbReference type="GO" id="GO:0031177">
    <property type="term" value="F:phosphopantetheine binding"/>
    <property type="evidence" value="ECO:0007669"/>
    <property type="project" value="InterPro"/>
</dbReference>
<dbReference type="InterPro" id="IPR023214">
    <property type="entry name" value="HAD_sf"/>
</dbReference>
<dbReference type="Gene3D" id="3.40.630.30">
    <property type="match status" value="1"/>
</dbReference>
<keyword evidence="3" id="KW-0597">Phosphoprotein</keyword>
<dbReference type="Gene3D" id="3.40.50.1000">
    <property type="entry name" value="HAD superfamily/HAD-like"/>
    <property type="match status" value="1"/>
</dbReference>
<dbReference type="SUPFAM" id="SSF53901">
    <property type="entry name" value="Thiolase-like"/>
    <property type="match status" value="1"/>
</dbReference>
<dbReference type="eggNOG" id="COG1020">
    <property type="taxonomic scope" value="Bacteria"/>
</dbReference>
<dbReference type="InterPro" id="IPR016039">
    <property type="entry name" value="Thiolase-like"/>
</dbReference>
<sequence length="2326" mass="260983">MLKLDDLQLDDMFLSETPDIKEISGNEIAIIGMSARLPQAEGLDDFWSNLKESLDCVGEFPAARRKDAGSLLRGIGIDDQSIAFGDGAYLSDVDKFDYRFFQLSPMEASLMNPAQRLFLETVWKTIEDAGYGGKKLKGSKTGVFLGHTSIPFAHSYYDYSRFIAEKDMSLVPMAIPGNLNAMIASRISYLLDLKGPSLVIDTACSSSLVAVHMACQSIRNGECETAIAGGVKINLFPIDSEHKLGIESSSDRARTFDDHADGTGRGEGVAAVLLKPLSHALKDGDQIYAVIKGSSINQDGSSIGITAPNALTQEEVIDEAWHNAGIDPTTIAYIEAHGTGTKLGDPIEITGINRAFSRHTDRKQFCAIGSVKSSIGHLDDAAGIVGMIKAVLALKNKAIPPTLHFTYPNRNIEFEQSAVYVSNSLSDWEYEGFPRRSGVSAFGLSGTNCHVVLEEAPEREAVGAESGKPYLLTLSAKSRSSIEQLVASYDDYVQSEAFSEVSLADMSSTMNTGRGHYNYRIAIVASNREEVRASFRALVQGGLQSYPELHVRFNETMASNEAIHSLSRKAADMVRSALDVNQLDGKLLDTLSELYTDGADIDFESLYFGDAIRKLSLPVYPFERSRCWIELNPRHVSAEQLDSQTQQQVALSGRVNGEYTQTESAVAQIWGQTLGFNDIQVDANYYELGGDSVIASRIVNALNQQFGLQVDVTGLLRNPTVEQLASHLDAMASAEGQGLSDELRIVPVEKRDYYDASLIQKQCYAQEQFSNIGTALNMPLVMEFQSAADAGRIQRTLQALLDRHESLRTSFAFAEGDLVQFVHDNPALTWAERNVTQAEVDEAIHAFIQPFDLGAGPLFRSMLLHVDGQRDVLIVDMHHIVSDGTSYQIFVQEFITLYEGGTLPPLEVQNKDYCTWQKQFMQTERYEKQQAYWKHILFENVPTLQLPQDFKRGDGRGFEGNTLKFELSDETVHRLTRAAQEANVTLNTLLFAAYTLLLQQFSGQQEIIVGTVVSGRNHKQIEGIIGAFLSLLPIKQTIIAEETIRQFLSSCNEAMLGAFENQDYHYTSMIELCNIKLDRSRNPLFDTALIFHNEYDGKVSLEAGGIPFTVRSISHNRSQLDLKLDIYTSQSDALMCHLEYKTDLFKQETVEDFIAKFHSLLSEFSSHADKRIDELQLLSEEEKLQVQQRLEQNVRGIGQSIELAISASFTAEPIDRHVAWWASEFSLPLDLKFAAYNQVFMELLEPSSLLSTNKGANVLLVRFEDWIRYNPSNQDAVLCEELERSYREFTSILVDKQKSVPYFVGVFPIATHLGLSEAVAACLERLSKQWQQLIEELDHVYPLDFTSIADLYQVHAIFDPVKDAEGHIPFTDEFMAAMGATIVRAIHSWKSPSFKVIVLDCDNTLWSGVCGEDGPMGVQVTDSFAALQRFMLQKREKGMLLALSSKNNEADVWEVFEHNPNMLLKKEHFIGWKINWEAKSANLRELAVDLNLGLDSFIFLDDNVMECSEMMMNCPEVLTLNLPREEREISSYLRHVWAFDQLIVTDEDLKRSERYIQEKQRQEVQQEAHSPLDYLRGLELKMSMRAVEPSQIARVSQLTKRTNQFNLSTIRRSEDEIKQLMDTSETACWSIEVADRFGDYGLVGVVIAIRQEQSLFIDTFLLSCRVLGRTVEDAVMTGLAQYCAANGLTTLEAKFYPTNKNEPFLAFIERAGWEKSEETADYAAYRLPVDAIQADAQIIDCYYNAAYPVQDAASSVKQEMLQAVSQIAAASAVAEPDGSAEWTVPTWDVHQINDEALLHAKHLTPIRYHSAYLIMDKQREEQLTSSAATDEYYEAPRTEAEKRIAEVWQNTLGIDRISVYSKFFDIGGTSLSGIQIVSTLSMEFELSLNDFFEYDTIASLAKNVPFKPNYLLELLKEKEELAKIELKANIEEDPAIKAQLDQYEEELSACREMDLTDVVVYKDILLTGATGYLGIHLLHDLLTTTTSNVHMIVRGADAAEAEARLQAKLAFYFSEDLASRYADRIFVYNGDVAEERLGLSEEQYAMLADVIDCIINSAANVTHYGRYQDSHRVNVLGTERLVDLAFAGQRKVLHHISTPLVAFGKIDGVDDVLYTENEHDLGQDDDNIYFLTKLESERVIVAARERGLACSIFRVGNLNYNTETMKFQENIEGSALYSMIKSFINIKMVPSLSGRGLDFSFVNHVTQAILLLFNKKQLQNKTHHLYNSNRINGLQLGEYIQQSGYTDVELRTVGEIFGSYHIKELQEDIMNIVIHGGLMGNLRDTNFHMRADRTNLLLERLGFTWKPVDQTNVQSMLRYAEQVGFL</sequence>
<keyword evidence="4" id="KW-0436">Ligase</keyword>
<dbReference type="Gene3D" id="3.40.50.1110">
    <property type="entry name" value="SGNH hydrolase"/>
    <property type="match status" value="1"/>
</dbReference>
<evidence type="ECO:0000256" key="1">
    <source>
        <dbReference type="ARBA" id="ARBA00001957"/>
    </source>
</evidence>
<dbReference type="SUPFAM" id="SSF47336">
    <property type="entry name" value="ACP-like"/>
    <property type="match status" value="2"/>
</dbReference>
<evidence type="ECO:0000256" key="4">
    <source>
        <dbReference type="ARBA" id="ARBA00022598"/>
    </source>
</evidence>
<evidence type="ECO:0000313" key="9">
    <source>
        <dbReference type="Proteomes" id="UP000005387"/>
    </source>
</evidence>
<dbReference type="InterPro" id="IPR050091">
    <property type="entry name" value="PKS_NRPS_Biosynth_Enz"/>
</dbReference>
<dbReference type="Pfam" id="PF22621">
    <property type="entry name" value="CurL-like_PKS_C"/>
    <property type="match status" value="1"/>
</dbReference>
<dbReference type="CDD" id="cd00833">
    <property type="entry name" value="PKS"/>
    <property type="match status" value="1"/>
</dbReference>
<protein>
    <submittedName>
        <fullName evidence="8">FkbH like protein</fullName>
        <ecNumber evidence="8">2.3.1.94</ecNumber>
        <ecNumber evidence="8">5.1.1.13</ecNumber>
    </submittedName>
</protein>
<dbReference type="Gene3D" id="3.40.50.720">
    <property type="entry name" value="NAD(P)-binding Rossmann-like Domain"/>
    <property type="match status" value="1"/>
</dbReference>
<dbReference type="InterPro" id="IPR013120">
    <property type="entry name" value="FAR_NAD-bd"/>
</dbReference>
<reference evidence="8 9" key="1">
    <citation type="submission" date="2010-07" db="EMBL/GenBank/DDBJ databases">
        <title>The draft genome of Paenibacillus curdlanolyticus YK9.</title>
        <authorList>
            <consortium name="US DOE Joint Genome Institute (JGI-PGF)"/>
            <person name="Lucas S."/>
            <person name="Copeland A."/>
            <person name="Lapidus A."/>
            <person name="Cheng J.-F."/>
            <person name="Bruce D."/>
            <person name="Goodwin L."/>
            <person name="Pitluck S."/>
            <person name="Land M.L."/>
            <person name="Hauser L."/>
            <person name="Chang Y.-J."/>
            <person name="Jeffries C."/>
            <person name="Anderson I.J."/>
            <person name="Johnson E."/>
            <person name="Loganathan U."/>
            <person name="Mulhopadhyay B."/>
            <person name="Kyrpides N."/>
            <person name="Woyke T.J."/>
        </authorList>
    </citation>
    <scope>NUCLEOTIDE SEQUENCE [LARGE SCALE GENOMIC DNA]</scope>
    <source>
        <strain evidence="8 9">YK9</strain>
    </source>
</reference>
<dbReference type="Gene3D" id="3.30.559.30">
    <property type="entry name" value="Nonribosomal peptide synthetase, condensation domain"/>
    <property type="match status" value="1"/>
</dbReference>
<dbReference type="RefSeq" id="WP_006036090.1">
    <property type="nucleotide sequence ID" value="NZ_AEDD01000001.1"/>
</dbReference>
<dbReference type="GO" id="GO:0016874">
    <property type="term" value="F:ligase activity"/>
    <property type="evidence" value="ECO:0007669"/>
    <property type="project" value="UniProtKB-KW"/>
</dbReference>
<dbReference type="PROSITE" id="PS52004">
    <property type="entry name" value="KS3_2"/>
    <property type="match status" value="1"/>
</dbReference>
<dbReference type="CDD" id="cd19531">
    <property type="entry name" value="LCL_NRPS-like"/>
    <property type="match status" value="1"/>
</dbReference>